<dbReference type="EMBL" id="JAATEO010000067">
    <property type="protein sequence ID" value="NJP35881.1"/>
    <property type="molecule type" value="Genomic_DNA"/>
</dbReference>
<protein>
    <submittedName>
        <fullName evidence="2">ATP-binding protein</fullName>
    </submittedName>
</protein>
<feature type="region of interest" description="Disordered" evidence="1">
    <location>
        <begin position="197"/>
        <end position="241"/>
    </location>
</feature>
<organism evidence="2 3">
    <name type="scientific">Micromonospora thermarum</name>
    <dbReference type="NCBI Taxonomy" id="2720024"/>
    <lineage>
        <taxon>Bacteria</taxon>
        <taxon>Bacillati</taxon>
        <taxon>Actinomycetota</taxon>
        <taxon>Actinomycetes</taxon>
        <taxon>Micromonosporales</taxon>
        <taxon>Micromonosporaceae</taxon>
        <taxon>Micromonospora</taxon>
    </lineage>
</organism>
<dbReference type="GO" id="GO:0005524">
    <property type="term" value="F:ATP binding"/>
    <property type="evidence" value="ECO:0007669"/>
    <property type="project" value="UniProtKB-KW"/>
</dbReference>
<sequence>MLAKKRPVVIAVCGCPGAGKTTVAAATAGRFGIPFLTRDEIKTGLGLSSASVAEDGRVRLDRDFHVAGGPVSLRAEAVMVDVVRLLAASGVSFVVESSVLSHELLDVLVAGGTRVLAVHVVAQEAVIGQRLGARAAEGGAVDQQLLSLFQRGEMKRSIFEPPEGVDAVVELDTSHGGDPAVETIVAAVIALLGPPGTGGDSLPIEPATDHRPRPATRSAPAGPDQARPATPVDLPPVSPVG</sequence>
<dbReference type="InterPro" id="IPR027417">
    <property type="entry name" value="P-loop_NTPase"/>
</dbReference>
<dbReference type="Gene3D" id="3.40.50.300">
    <property type="entry name" value="P-loop containing nucleotide triphosphate hydrolases"/>
    <property type="match status" value="1"/>
</dbReference>
<keyword evidence="3" id="KW-1185">Reference proteome</keyword>
<accession>A0ABX0ZHT3</accession>
<evidence type="ECO:0000313" key="2">
    <source>
        <dbReference type="EMBL" id="NJP35881.1"/>
    </source>
</evidence>
<name>A0ABX0ZHT3_9ACTN</name>
<dbReference type="RefSeq" id="WP_168004186.1">
    <property type="nucleotide sequence ID" value="NZ_JAATEO010000067.1"/>
</dbReference>
<dbReference type="SUPFAM" id="SSF52540">
    <property type="entry name" value="P-loop containing nucleoside triphosphate hydrolases"/>
    <property type="match status" value="1"/>
</dbReference>
<keyword evidence="2" id="KW-0067">ATP-binding</keyword>
<dbReference type="Pfam" id="PF13671">
    <property type="entry name" value="AAA_33"/>
    <property type="match status" value="1"/>
</dbReference>
<comment type="caution">
    <text evidence="2">The sequence shown here is derived from an EMBL/GenBank/DDBJ whole genome shotgun (WGS) entry which is preliminary data.</text>
</comment>
<evidence type="ECO:0000313" key="3">
    <source>
        <dbReference type="Proteomes" id="UP000783871"/>
    </source>
</evidence>
<evidence type="ECO:0000256" key="1">
    <source>
        <dbReference type="SAM" id="MobiDB-lite"/>
    </source>
</evidence>
<proteinExistence type="predicted"/>
<gene>
    <name evidence="2" type="ORF">HCJ94_29000</name>
</gene>
<reference evidence="2 3" key="1">
    <citation type="submission" date="2020-03" db="EMBL/GenBank/DDBJ databases">
        <title>WGS of actinomycetes isolated from Thailand.</title>
        <authorList>
            <person name="Thawai C."/>
        </authorList>
    </citation>
    <scope>NUCLEOTIDE SEQUENCE [LARGE SCALE GENOMIC DNA]</scope>
    <source>
        <strain evidence="2 3">HSS6-12</strain>
    </source>
</reference>
<dbReference type="Proteomes" id="UP000783871">
    <property type="component" value="Unassembled WGS sequence"/>
</dbReference>
<keyword evidence="2" id="KW-0547">Nucleotide-binding</keyword>